<dbReference type="Gene3D" id="3.30.530.20">
    <property type="match status" value="1"/>
</dbReference>
<evidence type="ECO:0000313" key="1">
    <source>
        <dbReference type="EMBL" id="GGQ19921.1"/>
    </source>
</evidence>
<dbReference type="RefSeq" id="WP_229811740.1">
    <property type="nucleotide sequence ID" value="NZ_BMQJ01000016.1"/>
</dbReference>
<accession>A0ABQ2R8Y9</accession>
<dbReference type="SUPFAM" id="SSF55961">
    <property type="entry name" value="Bet v1-like"/>
    <property type="match status" value="1"/>
</dbReference>
<gene>
    <name evidence="1" type="ORF">GCM10010140_57880</name>
</gene>
<proteinExistence type="predicted"/>
<dbReference type="InterPro" id="IPR023393">
    <property type="entry name" value="START-like_dom_sf"/>
</dbReference>
<protein>
    <submittedName>
        <fullName evidence="1">Uncharacterized protein</fullName>
    </submittedName>
</protein>
<dbReference type="EMBL" id="BMQJ01000016">
    <property type="protein sequence ID" value="GGQ19921.1"/>
    <property type="molecule type" value="Genomic_DNA"/>
</dbReference>
<sequence length="59" mass="6625">MTQTAVNRSVVIDAPVEHAFKVFSERFGDFKPREHNLLGAPIAETVFEARVGGQRRGRQ</sequence>
<dbReference type="Proteomes" id="UP000611554">
    <property type="component" value="Unassembled WGS sequence"/>
</dbReference>
<keyword evidence="2" id="KW-1185">Reference proteome</keyword>
<comment type="caution">
    <text evidence="1">The sequence shown here is derived from an EMBL/GenBank/DDBJ whole genome shotgun (WGS) entry which is preliminary data.</text>
</comment>
<name>A0ABQ2R8Y9_9ACTN</name>
<evidence type="ECO:0000313" key="2">
    <source>
        <dbReference type="Proteomes" id="UP000611554"/>
    </source>
</evidence>
<organism evidence="1 2">
    <name type="scientific">Streptosporangium pseudovulgare</name>
    <dbReference type="NCBI Taxonomy" id="35765"/>
    <lineage>
        <taxon>Bacteria</taxon>
        <taxon>Bacillati</taxon>
        <taxon>Actinomycetota</taxon>
        <taxon>Actinomycetes</taxon>
        <taxon>Streptosporangiales</taxon>
        <taxon>Streptosporangiaceae</taxon>
        <taxon>Streptosporangium</taxon>
    </lineage>
</organism>
<reference evidence="2" key="1">
    <citation type="journal article" date="2019" name="Int. J. Syst. Evol. Microbiol.">
        <title>The Global Catalogue of Microorganisms (GCM) 10K type strain sequencing project: providing services to taxonomists for standard genome sequencing and annotation.</title>
        <authorList>
            <consortium name="The Broad Institute Genomics Platform"/>
            <consortium name="The Broad Institute Genome Sequencing Center for Infectious Disease"/>
            <person name="Wu L."/>
            <person name="Ma J."/>
        </authorList>
    </citation>
    <scope>NUCLEOTIDE SEQUENCE [LARGE SCALE GENOMIC DNA]</scope>
    <source>
        <strain evidence="2">JCM 3115</strain>
    </source>
</reference>